<dbReference type="RefSeq" id="WP_101433795.1">
    <property type="nucleotide sequence ID" value="NZ_PJMY01000001.1"/>
</dbReference>
<keyword evidence="7" id="KW-1185">Reference proteome</keyword>
<dbReference type="InterPro" id="IPR005119">
    <property type="entry name" value="LysR_subst-bd"/>
</dbReference>
<comment type="caution">
    <text evidence="6">The sequence shown here is derived from an EMBL/GenBank/DDBJ whole genome shotgun (WGS) entry which is preliminary data.</text>
</comment>
<dbReference type="Gene3D" id="3.40.190.10">
    <property type="entry name" value="Periplasmic binding protein-like II"/>
    <property type="match status" value="2"/>
</dbReference>
<dbReference type="GO" id="GO:0003700">
    <property type="term" value="F:DNA-binding transcription factor activity"/>
    <property type="evidence" value="ECO:0007669"/>
    <property type="project" value="InterPro"/>
</dbReference>
<reference evidence="6 7" key="1">
    <citation type="submission" date="2017-12" db="EMBL/GenBank/DDBJ databases">
        <title>Sequencing the genomes of 1000 Actinobacteria strains.</title>
        <authorList>
            <person name="Klenk H.-P."/>
        </authorList>
    </citation>
    <scope>NUCLEOTIDE SEQUENCE [LARGE SCALE GENOMIC DNA]</scope>
    <source>
        <strain evidence="6 7">DSM 45165</strain>
    </source>
</reference>
<dbReference type="PANTHER" id="PTHR30346">
    <property type="entry name" value="TRANSCRIPTIONAL DUAL REGULATOR HCAR-RELATED"/>
    <property type="match status" value="1"/>
</dbReference>
<protein>
    <submittedName>
        <fullName evidence="6">DNA-binding transcriptional LysR family regulator</fullName>
    </submittedName>
</protein>
<keyword evidence="3 6" id="KW-0238">DNA-binding</keyword>
<dbReference type="Gene3D" id="1.10.10.10">
    <property type="entry name" value="Winged helix-like DNA-binding domain superfamily/Winged helix DNA-binding domain"/>
    <property type="match status" value="1"/>
</dbReference>
<proteinExistence type="inferred from homology"/>
<organism evidence="6 7">
    <name type="scientific">Amycolatopsis echigonensis</name>
    <dbReference type="NCBI Taxonomy" id="2576905"/>
    <lineage>
        <taxon>Bacteria</taxon>
        <taxon>Bacillati</taxon>
        <taxon>Actinomycetota</taxon>
        <taxon>Actinomycetes</taxon>
        <taxon>Pseudonocardiales</taxon>
        <taxon>Pseudonocardiaceae</taxon>
        <taxon>Amycolatopsis</taxon>
    </lineage>
</organism>
<dbReference type="PANTHER" id="PTHR30346:SF29">
    <property type="entry name" value="LYSR SUBSTRATE-BINDING"/>
    <property type="match status" value="1"/>
</dbReference>
<dbReference type="EMBL" id="PJMY01000001">
    <property type="protein sequence ID" value="PKW00079.1"/>
    <property type="molecule type" value="Genomic_DNA"/>
</dbReference>
<sequence>MIDVQRLRVLQEVARHGSFSKAAAALRFTPSAVSQQIAALERSVGTEVVHRGPRGVRLTKAGLLLAETAETVLAELRATRARLAELAGGSRTLTVATFTTGGRRLLPAALTALTAAHPDVEPVILEREPEDSIPLIRAGEADLALVYRFDRALPLRPGDRDRLDWTPLHADPMSLVVHRDHPFAGRDGVDLTEAAGERWVLGCTKTTEFLHRHAAEAGFELHVSGSSTDYYFAQAMVRAHVGVSLIPELALDPDPDLTAIPIHPPRPTRHLGIVTRHHPSPEAAALRTALLKQV</sequence>
<keyword evidence="4" id="KW-0804">Transcription</keyword>
<dbReference type="SUPFAM" id="SSF46785">
    <property type="entry name" value="Winged helix' DNA-binding domain"/>
    <property type="match status" value="1"/>
</dbReference>
<dbReference type="PROSITE" id="PS50931">
    <property type="entry name" value="HTH_LYSR"/>
    <property type="match status" value="1"/>
</dbReference>
<dbReference type="InterPro" id="IPR036388">
    <property type="entry name" value="WH-like_DNA-bd_sf"/>
</dbReference>
<dbReference type="OrthoDB" id="3673085at2"/>
<accession>A0A2N3X1T3</accession>
<evidence type="ECO:0000313" key="6">
    <source>
        <dbReference type="EMBL" id="PKW00079.1"/>
    </source>
</evidence>
<keyword evidence="2" id="KW-0805">Transcription regulation</keyword>
<dbReference type="SUPFAM" id="SSF53850">
    <property type="entry name" value="Periplasmic binding protein-like II"/>
    <property type="match status" value="1"/>
</dbReference>
<evidence type="ECO:0000256" key="2">
    <source>
        <dbReference type="ARBA" id="ARBA00023015"/>
    </source>
</evidence>
<evidence type="ECO:0000256" key="3">
    <source>
        <dbReference type="ARBA" id="ARBA00023125"/>
    </source>
</evidence>
<dbReference type="Pfam" id="PF00126">
    <property type="entry name" value="HTH_1"/>
    <property type="match status" value="1"/>
</dbReference>
<evidence type="ECO:0000256" key="1">
    <source>
        <dbReference type="ARBA" id="ARBA00009437"/>
    </source>
</evidence>
<evidence type="ECO:0000313" key="7">
    <source>
        <dbReference type="Proteomes" id="UP000233750"/>
    </source>
</evidence>
<dbReference type="GO" id="GO:0032993">
    <property type="term" value="C:protein-DNA complex"/>
    <property type="evidence" value="ECO:0007669"/>
    <property type="project" value="TreeGrafter"/>
</dbReference>
<comment type="similarity">
    <text evidence="1">Belongs to the LysR transcriptional regulatory family.</text>
</comment>
<dbReference type="Pfam" id="PF03466">
    <property type="entry name" value="LysR_substrate"/>
    <property type="match status" value="1"/>
</dbReference>
<dbReference type="InterPro" id="IPR000847">
    <property type="entry name" value="LysR_HTH_N"/>
</dbReference>
<name>A0A2N3X1T3_9PSEU</name>
<dbReference type="AlphaFoldDB" id="A0A2N3X1T3"/>
<gene>
    <name evidence="6" type="ORF">ATK30_0152</name>
</gene>
<evidence type="ECO:0000256" key="4">
    <source>
        <dbReference type="ARBA" id="ARBA00023163"/>
    </source>
</evidence>
<dbReference type="FunFam" id="1.10.10.10:FF:000001">
    <property type="entry name" value="LysR family transcriptional regulator"/>
    <property type="match status" value="1"/>
</dbReference>
<dbReference type="GO" id="GO:0003677">
    <property type="term" value="F:DNA binding"/>
    <property type="evidence" value="ECO:0007669"/>
    <property type="project" value="UniProtKB-KW"/>
</dbReference>
<evidence type="ECO:0000259" key="5">
    <source>
        <dbReference type="PROSITE" id="PS50931"/>
    </source>
</evidence>
<dbReference type="InterPro" id="IPR036390">
    <property type="entry name" value="WH_DNA-bd_sf"/>
</dbReference>
<feature type="domain" description="HTH lysR-type" evidence="5">
    <location>
        <begin position="2"/>
        <end position="59"/>
    </location>
</feature>
<dbReference type="Proteomes" id="UP000233750">
    <property type="component" value="Unassembled WGS sequence"/>
</dbReference>